<dbReference type="AlphaFoldDB" id="A0AA86N8L5"/>
<dbReference type="Proteomes" id="UP001642409">
    <property type="component" value="Unassembled WGS sequence"/>
</dbReference>
<name>A0AA86N8L5_9EUKA</name>
<sequence>MQKLFKSMAARAPINRKLELPVQSTPIQRKMSTSQTEKCTTPNNQSVADDLSYQEFSPTNKVDLDLSSSDSHIFSNMNESIRNSHITHDQNKFNDKLVEEKELLMLQIKTQRMQLEQMSIKMFRIQEENQALKKANFYLQADLAESNAKLRNKNRINGMKIEKIQFDNEDRKIIIGNELTNIEERIEQNEKILQKLYKRMDQ</sequence>
<evidence type="ECO:0000313" key="3">
    <source>
        <dbReference type="EMBL" id="CAL6095651.1"/>
    </source>
</evidence>
<reference evidence="2" key="1">
    <citation type="submission" date="2023-06" db="EMBL/GenBank/DDBJ databases">
        <authorList>
            <person name="Kurt Z."/>
        </authorList>
    </citation>
    <scope>NUCLEOTIDE SEQUENCE</scope>
</reference>
<evidence type="ECO:0000256" key="1">
    <source>
        <dbReference type="SAM" id="MobiDB-lite"/>
    </source>
</evidence>
<keyword evidence="4" id="KW-1185">Reference proteome</keyword>
<evidence type="ECO:0000313" key="2">
    <source>
        <dbReference type="EMBL" id="CAI9914399.1"/>
    </source>
</evidence>
<reference evidence="3 4" key="2">
    <citation type="submission" date="2024-07" db="EMBL/GenBank/DDBJ databases">
        <authorList>
            <person name="Akdeniz Z."/>
        </authorList>
    </citation>
    <scope>NUCLEOTIDE SEQUENCE [LARGE SCALE GENOMIC DNA]</scope>
</reference>
<evidence type="ECO:0000313" key="4">
    <source>
        <dbReference type="Proteomes" id="UP001642409"/>
    </source>
</evidence>
<organism evidence="2">
    <name type="scientific">Hexamita inflata</name>
    <dbReference type="NCBI Taxonomy" id="28002"/>
    <lineage>
        <taxon>Eukaryota</taxon>
        <taxon>Metamonada</taxon>
        <taxon>Diplomonadida</taxon>
        <taxon>Hexamitidae</taxon>
        <taxon>Hexamitinae</taxon>
        <taxon>Hexamita</taxon>
    </lineage>
</organism>
<comment type="caution">
    <text evidence="2">The sequence shown here is derived from an EMBL/GenBank/DDBJ whole genome shotgun (WGS) entry which is preliminary data.</text>
</comment>
<feature type="region of interest" description="Disordered" evidence="1">
    <location>
        <begin position="25"/>
        <end position="46"/>
    </location>
</feature>
<dbReference type="EMBL" id="CAXDID020000478">
    <property type="protein sequence ID" value="CAL6095651.1"/>
    <property type="molecule type" value="Genomic_DNA"/>
</dbReference>
<proteinExistence type="predicted"/>
<protein>
    <submittedName>
        <fullName evidence="3">Hypothetical_protein</fullName>
    </submittedName>
</protein>
<dbReference type="EMBL" id="CATOUU010000050">
    <property type="protein sequence ID" value="CAI9914399.1"/>
    <property type="molecule type" value="Genomic_DNA"/>
</dbReference>
<accession>A0AA86N8L5</accession>
<gene>
    <name evidence="2" type="ORF">HINF_LOCUS2044</name>
    <name evidence="3" type="ORF">HINF_LOCUS68051</name>
</gene>